<organism evidence="1 2">
    <name type="scientific">Vigna unguiculata</name>
    <name type="common">Cowpea</name>
    <dbReference type="NCBI Taxonomy" id="3917"/>
    <lineage>
        <taxon>Eukaryota</taxon>
        <taxon>Viridiplantae</taxon>
        <taxon>Streptophyta</taxon>
        <taxon>Embryophyta</taxon>
        <taxon>Tracheophyta</taxon>
        <taxon>Spermatophyta</taxon>
        <taxon>Magnoliopsida</taxon>
        <taxon>eudicotyledons</taxon>
        <taxon>Gunneridae</taxon>
        <taxon>Pentapetalae</taxon>
        <taxon>rosids</taxon>
        <taxon>fabids</taxon>
        <taxon>Fabales</taxon>
        <taxon>Fabaceae</taxon>
        <taxon>Papilionoideae</taxon>
        <taxon>50 kb inversion clade</taxon>
        <taxon>NPAAA clade</taxon>
        <taxon>indigoferoid/millettioid clade</taxon>
        <taxon>Phaseoleae</taxon>
        <taxon>Vigna</taxon>
    </lineage>
</organism>
<gene>
    <name evidence="1" type="ORF">DEO72_LG2g4336</name>
</gene>
<keyword evidence="2" id="KW-1185">Reference proteome</keyword>
<sequence>MRMWYNRVEKGKNLGGAKEKARKEENWKNMLSRSLKIEELSLKPKPQPPFSLKRRKLSLKREFVQWRPSFAAILAQASSEAAILA</sequence>
<proteinExistence type="predicted"/>
<reference evidence="1 2" key="1">
    <citation type="submission" date="2019-04" db="EMBL/GenBank/DDBJ databases">
        <title>An improved genome assembly and genetic linkage map for asparagus bean, Vigna unguiculata ssp. sesquipedialis.</title>
        <authorList>
            <person name="Xia Q."/>
            <person name="Zhang R."/>
            <person name="Dong Y."/>
        </authorList>
    </citation>
    <scope>NUCLEOTIDE SEQUENCE [LARGE SCALE GENOMIC DNA]</scope>
    <source>
        <tissue evidence="1">Leaf</tissue>
    </source>
</reference>
<protein>
    <submittedName>
        <fullName evidence="1">Uncharacterized protein</fullName>
    </submittedName>
</protein>
<evidence type="ECO:0000313" key="1">
    <source>
        <dbReference type="EMBL" id="QCD83987.1"/>
    </source>
</evidence>
<evidence type="ECO:0000313" key="2">
    <source>
        <dbReference type="Proteomes" id="UP000501690"/>
    </source>
</evidence>
<name>A0A4D6L637_VIGUN</name>
<dbReference type="Proteomes" id="UP000501690">
    <property type="component" value="Linkage Group LG2"/>
</dbReference>
<dbReference type="EMBL" id="CP039346">
    <property type="protein sequence ID" value="QCD83987.1"/>
    <property type="molecule type" value="Genomic_DNA"/>
</dbReference>
<dbReference type="AlphaFoldDB" id="A0A4D6L637"/>
<accession>A0A4D6L637</accession>